<gene>
    <name evidence="3" type="ORF">SAMN05216337_1005110</name>
</gene>
<accession>A0A1G6PRL4</accession>
<reference evidence="3 4" key="1">
    <citation type="submission" date="2016-10" db="EMBL/GenBank/DDBJ databases">
        <authorList>
            <person name="de Groot N.N."/>
        </authorList>
    </citation>
    <scope>NUCLEOTIDE SEQUENCE [LARGE SCALE GENOMIC DNA]</scope>
    <source>
        <strain evidence="3 4">R5</strain>
    </source>
</reference>
<dbReference type="Proteomes" id="UP000199245">
    <property type="component" value="Unassembled WGS sequence"/>
</dbReference>
<dbReference type="EMBL" id="FMZW01000005">
    <property type="protein sequence ID" value="SDC81997.1"/>
    <property type="molecule type" value="Genomic_DNA"/>
</dbReference>
<feature type="region of interest" description="Disordered" evidence="1">
    <location>
        <begin position="1"/>
        <end position="20"/>
    </location>
</feature>
<dbReference type="AlphaFoldDB" id="A0A1G6PRL4"/>
<proteinExistence type="predicted"/>
<organism evidence="3 4">
    <name type="scientific">Bradyrhizobium brasilense</name>
    <dbReference type="NCBI Taxonomy" id="1419277"/>
    <lineage>
        <taxon>Bacteria</taxon>
        <taxon>Pseudomonadati</taxon>
        <taxon>Pseudomonadota</taxon>
        <taxon>Alphaproteobacteria</taxon>
        <taxon>Hyphomicrobiales</taxon>
        <taxon>Nitrobacteraceae</taxon>
        <taxon>Bradyrhizobium</taxon>
    </lineage>
</organism>
<dbReference type="Pfam" id="PF07238">
    <property type="entry name" value="PilZ"/>
    <property type="match status" value="1"/>
</dbReference>
<evidence type="ECO:0000256" key="1">
    <source>
        <dbReference type="SAM" id="MobiDB-lite"/>
    </source>
</evidence>
<dbReference type="InterPro" id="IPR009875">
    <property type="entry name" value="PilZ_domain"/>
</dbReference>
<evidence type="ECO:0000313" key="4">
    <source>
        <dbReference type="Proteomes" id="UP000199245"/>
    </source>
</evidence>
<dbReference type="GO" id="GO:0035438">
    <property type="term" value="F:cyclic-di-GMP binding"/>
    <property type="evidence" value="ECO:0007669"/>
    <property type="project" value="InterPro"/>
</dbReference>
<dbReference type="SUPFAM" id="SSF141371">
    <property type="entry name" value="PilZ domain-like"/>
    <property type="match status" value="1"/>
</dbReference>
<dbReference type="Gene3D" id="2.40.10.220">
    <property type="entry name" value="predicted glycosyltransferase like domains"/>
    <property type="match status" value="1"/>
</dbReference>
<name>A0A1G6PRL4_9BRAD</name>
<feature type="domain" description="PilZ" evidence="2">
    <location>
        <begin position="15"/>
        <end position="107"/>
    </location>
</feature>
<evidence type="ECO:0000313" key="3">
    <source>
        <dbReference type="EMBL" id="SDC81997.1"/>
    </source>
</evidence>
<protein>
    <submittedName>
        <fullName evidence="3">PilZ domain-containing protein</fullName>
    </submittedName>
</protein>
<evidence type="ECO:0000259" key="2">
    <source>
        <dbReference type="Pfam" id="PF07238"/>
    </source>
</evidence>
<sequence length="117" mass="13078">MARPDLERDHTMGTERRKGDRVTFERGIAAHMMGIDGTWRRDCTMEDVSETGAKLSVDGSVEGLNLKEFFLLLSSTGLAYRRCELAWVNGDQIGVNFLKQGDKKKKTARRGTQAADV</sequence>